<dbReference type="PANTHER" id="PTHR16024">
    <property type="entry name" value="XK-RELATED PROTEIN"/>
    <property type="match status" value="1"/>
</dbReference>
<protein>
    <recommendedName>
        <fullName evidence="7">XK-related protein</fullName>
    </recommendedName>
</protein>
<dbReference type="GO" id="GO:0070782">
    <property type="term" value="P:phosphatidylserine exposure on apoptotic cell surface"/>
    <property type="evidence" value="ECO:0007669"/>
    <property type="project" value="TreeGrafter"/>
</dbReference>
<feature type="transmembrane region" description="Helical" evidence="7">
    <location>
        <begin position="42"/>
        <end position="66"/>
    </location>
</feature>
<evidence type="ECO:0000313" key="8">
    <source>
        <dbReference type="EMBL" id="KAK7898210.1"/>
    </source>
</evidence>
<keyword evidence="4 7" id="KW-0812">Transmembrane</keyword>
<accession>A0AAW0NNH2</accession>
<evidence type="ECO:0000313" key="9">
    <source>
        <dbReference type="Proteomes" id="UP001460270"/>
    </source>
</evidence>
<keyword evidence="3" id="KW-1003">Cell membrane</keyword>
<dbReference type="Pfam" id="PF09815">
    <property type="entry name" value="XK-related"/>
    <property type="match status" value="1"/>
</dbReference>
<name>A0AAW0NNH2_9GOBI</name>
<evidence type="ECO:0000256" key="5">
    <source>
        <dbReference type="ARBA" id="ARBA00022989"/>
    </source>
</evidence>
<evidence type="ECO:0000256" key="1">
    <source>
        <dbReference type="ARBA" id="ARBA00004651"/>
    </source>
</evidence>
<dbReference type="Proteomes" id="UP001460270">
    <property type="component" value="Unassembled WGS sequence"/>
</dbReference>
<dbReference type="GO" id="GO:0043652">
    <property type="term" value="P:engulfment of apoptotic cell"/>
    <property type="evidence" value="ECO:0007669"/>
    <property type="project" value="TreeGrafter"/>
</dbReference>
<evidence type="ECO:0000256" key="3">
    <source>
        <dbReference type="ARBA" id="ARBA00022475"/>
    </source>
</evidence>
<feature type="transmembrane region" description="Helical" evidence="7">
    <location>
        <begin position="12"/>
        <end position="36"/>
    </location>
</feature>
<dbReference type="EMBL" id="JBBPFD010000014">
    <property type="protein sequence ID" value="KAK7898210.1"/>
    <property type="molecule type" value="Genomic_DNA"/>
</dbReference>
<comment type="subcellular location">
    <subcellularLocation>
        <location evidence="1">Cell membrane</location>
        <topology evidence="1">Multi-pass membrane protein</topology>
    </subcellularLocation>
    <subcellularLocation>
        <location evidence="7">Membrane</location>
        <topology evidence="7">Multi-pass membrane protein</topology>
    </subcellularLocation>
</comment>
<dbReference type="AlphaFoldDB" id="A0AAW0NNH2"/>
<comment type="caution">
    <text evidence="8">The sequence shown here is derived from an EMBL/GenBank/DDBJ whole genome shotgun (WGS) entry which is preliminary data.</text>
</comment>
<evidence type="ECO:0000256" key="2">
    <source>
        <dbReference type="ARBA" id="ARBA00008789"/>
    </source>
</evidence>
<keyword evidence="9" id="KW-1185">Reference proteome</keyword>
<organism evidence="8 9">
    <name type="scientific">Mugilogobius chulae</name>
    <name type="common">yellowstripe goby</name>
    <dbReference type="NCBI Taxonomy" id="88201"/>
    <lineage>
        <taxon>Eukaryota</taxon>
        <taxon>Metazoa</taxon>
        <taxon>Chordata</taxon>
        <taxon>Craniata</taxon>
        <taxon>Vertebrata</taxon>
        <taxon>Euteleostomi</taxon>
        <taxon>Actinopterygii</taxon>
        <taxon>Neopterygii</taxon>
        <taxon>Teleostei</taxon>
        <taxon>Neoteleostei</taxon>
        <taxon>Acanthomorphata</taxon>
        <taxon>Gobiaria</taxon>
        <taxon>Gobiiformes</taxon>
        <taxon>Gobioidei</taxon>
        <taxon>Gobiidae</taxon>
        <taxon>Gobionellinae</taxon>
        <taxon>Mugilogobius</taxon>
    </lineage>
</organism>
<evidence type="ECO:0000256" key="6">
    <source>
        <dbReference type="ARBA" id="ARBA00023136"/>
    </source>
</evidence>
<comment type="caution">
    <text evidence="7">Lacks conserved residue(s) required for the propagation of feature annotation.</text>
</comment>
<dbReference type="InterPro" id="IPR018629">
    <property type="entry name" value="XK-rel"/>
</dbReference>
<proteinExistence type="inferred from homology"/>
<dbReference type="GO" id="GO:0005886">
    <property type="term" value="C:plasma membrane"/>
    <property type="evidence" value="ECO:0007669"/>
    <property type="project" value="UniProtKB-SubCell"/>
</dbReference>
<sequence>MRRVSVSFFLKMVRAAELFFVPLEVVLDIATVVYFYQDKDYIRLGLFIFFLVFPSVLAQIYSWLFYKYENFERVTTVEKKLSVRCLGILHFLQLGPIIRQVALTEMEFRAFRGKNPYPKSEVVSLNFDTEILGIVEAFSEHLPQLVFMVTTIIQKGQLDTMPVLKAFCSVVLLPTT</sequence>
<gene>
    <name evidence="8" type="ORF">WMY93_019063</name>
</gene>
<reference evidence="9" key="1">
    <citation type="submission" date="2024-04" db="EMBL/GenBank/DDBJ databases">
        <title>Salinicola lusitanus LLJ914,a marine bacterium isolated from the Okinawa Trough.</title>
        <authorList>
            <person name="Li J."/>
        </authorList>
    </citation>
    <scope>NUCLEOTIDE SEQUENCE [LARGE SCALE GENOMIC DNA]</scope>
</reference>
<evidence type="ECO:0000256" key="4">
    <source>
        <dbReference type="ARBA" id="ARBA00022692"/>
    </source>
</evidence>
<dbReference type="PANTHER" id="PTHR16024:SF19">
    <property type="entry name" value="XK-RELATED PROTEIN"/>
    <property type="match status" value="1"/>
</dbReference>
<keyword evidence="6 7" id="KW-0472">Membrane</keyword>
<dbReference type="GO" id="GO:1902742">
    <property type="term" value="P:apoptotic process involved in development"/>
    <property type="evidence" value="ECO:0007669"/>
    <property type="project" value="TreeGrafter"/>
</dbReference>
<keyword evidence="5 7" id="KW-1133">Transmembrane helix</keyword>
<comment type="similarity">
    <text evidence="2 7">Belongs to the XK family.</text>
</comment>
<dbReference type="InterPro" id="IPR050895">
    <property type="entry name" value="XK-related_scramblase"/>
</dbReference>
<evidence type="ECO:0000256" key="7">
    <source>
        <dbReference type="RuleBase" id="RU910716"/>
    </source>
</evidence>